<evidence type="ECO:0000313" key="4">
    <source>
        <dbReference type="Proteomes" id="UP001597183"/>
    </source>
</evidence>
<sequence length="175" mass="18596">MRRHLALVPFLLLLTACTGQGDKATTTPTGPAAPATAPPSTLAEPTTASTPAATATTAAPSPTVSGPQYAFIKEIKPATRELTYDLVDYFVGKAAVQACADDGEKPGENDWCVGYYIRNKNTKLRTAEFAPGAEIKVVDLGELKKAELGRLEGGMLLRFEIEGGRITEAEQIYLP</sequence>
<reference evidence="4" key="1">
    <citation type="journal article" date="2019" name="Int. J. Syst. Evol. Microbiol.">
        <title>The Global Catalogue of Microorganisms (GCM) 10K type strain sequencing project: providing services to taxonomists for standard genome sequencing and annotation.</title>
        <authorList>
            <consortium name="The Broad Institute Genomics Platform"/>
            <consortium name="The Broad Institute Genome Sequencing Center for Infectious Disease"/>
            <person name="Wu L."/>
            <person name="Ma J."/>
        </authorList>
    </citation>
    <scope>NUCLEOTIDE SEQUENCE [LARGE SCALE GENOMIC DNA]</scope>
    <source>
        <strain evidence="4">CCM 7526</strain>
    </source>
</reference>
<gene>
    <name evidence="3" type="ORF">ACFQ5G_49095</name>
</gene>
<proteinExistence type="predicted"/>
<feature type="chain" id="PRO_5046086933" description="Lipoprotein" evidence="2">
    <location>
        <begin position="22"/>
        <end position="175"/>
    </location>
</feature>
<feature type="region of interest" description="Disordered" evidence="1">
    <location>
        <begin position="23"/>
        <end position="63"/>
    </location>
</feature>
<keyword evidence="4" id="KW-1185">Reference proteome</keyword>
<dbReference type="EMBL" id="JBHTMK010000065">
    <property type="protein sequence ID" value="MFD1373340.1"/>
    <property type="molecule type" value="Genomic_DNA"/>
</dbReference>
<dbReference type="PROSITE" id="PS51257">
    <property type="entry name" value="PROKAR_LIPOPROTEIN"/>
    <property type="match status" value="1"/>
</dbReference>
<comment type="caution">
    <text evidence="3">The sequence shown here is derived from an EMBL/GenBank/DDBJ whole genome shotgun (WGS) entry which is preliminary data.</text>
</comment>
<name>A0ABW4ASY0_9ACTN</name>
<dbReference type="Proteomes" id="UP001597183">
    <property type="component" value="Unassembled WGS sequence"/>
</dbReference>
<protein>
    <recommendedName>
        <fullName evidence="5">Lipoprotein</fullName>
    </recommendedName>
</protein>
<accession>A0ABW4ASY0</accession>
<evidence type="ECO:0008006" key="5">
    <source>
        <dbReference type="Google" id="ProtNLM"/>
    </source>
</evidence>
<organism evidence="3 4">
    <name type="scientific">Actinoplanes sichuanensis</name>
    <dbReference type="NCBI Taxonomy" id="512349"/>
    <lineage>
        <taxon>Bacteria</taxon>
        <taxon>Bacillati</taxon>
        <taxon>Actinomycetota</taxon>
        <taxon>Actinomycetes</taxon>
        <taxon>Micromonosporales</taxon>
        <taxon>Micromonosporaceae</taxon>
        <taxon>Actinoplanes</taxon>
    </lineage>
</organism>
<evidence type="ECO:0000313" key="3">
    <source>
        <dbReference type="EMBL" id="MFD1373340.1"/>
    </source>
</evidence>
<feature type="signal peptide" evidence="2">
    <location>
        <begin position="1"/>
        <end position="21"/>
    </location>
</feature>
<evidence type="ECO:0000256" key="1">
    <source>
        <dbReference type="SAM" id="MobiDB-lite"/>
    </source>
</evidence>
<dbReference type="RefSeq" id="WP_317791824.1">
    <property type="nucleotide sequence ID" value="NZ_AP028461.1"/>
</dbReference>
<evidence type="ECO:0000256" key="2">
    <source>
        <dbReference type="SAM" id="SignalP"/>
    </source>
</evidence>
<feature type="compositionally biased region" description="Low complexity" evidence="1">
    <location>
        <begin position="24"/>
        <end position="63"/>
    </location>
</feature>
<keyword evidence="2" id="KW-0732">Signal</keyword>